<keyword evidence="7 10" id="KW-0472">Membrane</keyword>
<feature type="transmembrane region" description="Helical" evidence="10">
    <location>
        <begin position="168"/>
        <end position="188"/>
    </location>
</feature>
<dbReference type="KEGG" id="tje:TJEJU_0496"/>
<feature type="transmembrane region" description="Helical" evidence="10">
    <location>
        <begin position="305"/>
        <end position="328"/>
    </location>
</feature>
<evidence type="ECO:0000256" key="10">
    <source>
        <dbReference type="SAM" id="Phobius"/>
    </source>
</evidence>
<organism evidence="12 13">
    <name type="scientific">Tenacibaculum jejuense</name>
    <dbReference type="NCBI Taxonomy" id="584609"/>
    <lineage>
        <taxon>Bacteria</taxon>
        <taxon>Pseudomonadati</taxon>
        <taxon>Bacteroidota</taxon>
        <taxon>Flavobacteriia</taxon>
        <taxon>Flavobacteriales</taxon>
        <taxon>Flavobacteriaceae</taxon>
        <taxon>Tenacibaculum</taxon>
    </lineage>
</organism>
<accession>A0A238U7C1</accession>
<keyword evidence="13" id="KW-1185">Reference proteome</keyword>
<evidence type="ECO:0000256" key="3">
    <source>
        <dbReference type="ARBA" id="ARBA00022692"/>
    </source>
</evidence>
<dbReference type="CDD" id="cd12921">
    <property type="entry name" value="VKOR_4"/>
    <property type="match status" value="1"/>
</dbReference>
<dbReference type="AlphaFoldDB" id="A0A238U7C1"/>
<dbReference type="GO" id="GO:0016491">
    <property type="term" value="F:oxidoreductase activity"/>
    <property type="evidence" value="ECO:0007669"/>
    <property type="project" value="UniProtKB-KW"/>
</dbReference>
<dbReference type="Pfam" id="PF07884">
    <property type="entry name" value="VKOR"/>
    <property type="match status" value="1"/>
</dbReference>
<keyword evidence="6" id="KW-0560">Oxidoreductase</keyword>
<keyword evidence="8" id="KW-1015">Disulfide bond</keyword>
<evidence type="ECO:0000259" key="11">
    <source>
        <dbReference type="SMART" id="SM00756"/>
    </source>
</evidence>
<evidence type="ECO:0000256" key="2">
    <source>
        <dbReference type="ARBA" id="ARBA00006214"/>
    </source>
</evidence>
<feature type="transmembrane region" description="Helical" evidence="10">
    <location>
        <begin position="146"/>
        <end position="162"/>
    </location>
</feature>
<dbReference type="SUPFAM" id="SSF52833">
    <property type="entry name" value="Thioredoxin-like"/>
    <property type="match status" value="1"/>
</dbReference>
<keyword evidence="4" id="KW-0874">Quinone</keyword>
<comment type="similarity">
    <text evidence="2">Belongs to the VKOR family.</text>
</comment>
<evidence type="ECO:0000256" key="9">
    <source>
        <dbReference type="ARBA" id="ARBA00023284"/>
    </source>
</evidence>
<dbReference type="Gene3D" id="3.40.30.10">
    <property type="entry name" value="Glutaredoxin"/>
    <property type="match status" value="1"/>
</dbReference>
<evidence type="ECO:0000256" key="8">
    <source>
        <dbReference type="ARBA" id="ARBA00023157"/>
    </source>
</evidence>
<evidence type="ECO:0000256" key="6">
    <source>
        <dbReference type="ARBA" id="ARBA00023002"/>
    </source>
</evidence>
<comment type="subcellular location">
    <subcellularLocation>
        <location evidence="1">Membrane</location>
        <topology evidence="1">Multi-pass membrane protein</topology>
    </subcellularLocation>
</comment>
<evidence type="ECO:0000256" key="1">
    <source>
        <dbReference type="ARBA" id="ARBA00004141"/>
    </source>
</evidence>
<feature type="transmembrane region" description="Helical" evidence="10">
    <location>
        <begin position="279"/>
        <end position="299"/>
    </location>
</feature>
<sequence>MLLPPMKNALSLIVQKLLSYNGIVYDKKELAFQIQSHPSYPSLHAITGVLDHFNIENIAAEVPTDKQTLEQLPDSFIAQINTDTGNDLVTVKRDPKNNSYSTVSGDDNKEKKLTEGEFLTQFTGIIVAVEKTDAITTTKENSNSKNIILLGLIAIAIIFLFINKESSIFNVGYSILSILGVITSYSILKQELGESTAIGNAFCSGTDEKKDCDAVLNSKGAEIIKNHKLSDLSIIYFSSILLASLLLNNLSPLYFISLAALPITIYSIYYQYKIVKSWCLLCLTIVGVLWLQGALVFANGNPIDLIASINLATIAITVISFLGTYLVWNFVKPMAKELGQLQKEKIGFVKFKRNFNLFNSLLVKSPSLDTRINNANEIVFGNKNASLEIITVTNPFCGHCKGVHEIVDEILKKYNDSAKIIIRFNVPADDAESAGAKVTTTLLELYNTGKIEDCKTGLDEIYSGADYKKWLEKWNKDSHTTNPIETLKAEKEWCVENGINFTPEILINGKSFPKEYERGDLVFFVEDLEEHYQTTTGLQVENQN</sequence>
<name>A0A238U7C1_9FLAO</name>
<keyword evidence="9" id="KW-0676">Redox-active center</keyword>
<feature type="domain" description="Vitamin K epoxide reductase" evidence="11">
    <location>
        <begin position="166"/>
        <end position="300"/>
    </location>
</feature>
<dbReference type="PROSITE" id="PS00194">
    <property type="entry name" value="THIOREDOXIN_1"/>
    <property type="match status" value="1"/>
</dbReference>
<dbReference type="GO" id="GO:0048038">
    <property type="term" value="F:quinone binding"/>
    <property type="evidence" value="ECO:0007669"/>
    <property type="project" value="UniProtKB-KW"/>
</dbReference>
<dbReference type="Gene3D" id="1.20.1440.130">
    <property type="entry name" value="VKOR domain"/>
    <property type="match status" value="1"/>
</dbReference>
<dbReference type="Gene3D" id="3.90.70.10">
    <property type="entry name" value="Cysteine proteinases"/>
    <property type="match status" value="1"/>
</dbReference>
<proteinExistence type="inferred from homology"/>
<gene>
    <name evidence="12" type="ORF">TJEJU_0496</name>
</gene>
<evidence type="ECO:0000256" key="4">
    <source>
        <dbReference type="ARBA" id="ARBA00022719"/>
    </source>
</evidence>
<dbReference type="Proteomes" id="UP000215214">
    <property type="component" value="Chromosome TJEJU"/>
</dbReference>
<evidence type="ECO:0000313" key="12">
    <source>
        <dbReference type="EMBL" id="SNR14280.1"/>
    </source>
</evidence>
<protein>
    <recommendedName>
        <fullName evidence="11">Vitamin K epoxide reductase domain-containing protein</fullName>
    </recommendedName>
</protein>
<evidence type="ECO:0000256" key="5">
    <source>
        <dbReference type="ARBA" id="ARBA00022989"/>
    </source>
</evidence>
<dbReference type="EMBL" id="LT899436">
    <property type="protein sequence ID" value="SNR14280.1"/>
    <property type="molecule type" value="Genomic_DNA"/>
</dbReference>
<dbReference type="Pfam" id="PF13462">
    <property type="entry name" value="Thioredoxin_4"/>
    <property type="match status" value="1"/>
</dbReference>
<keyword evidence="5 10" id="KW-1133">Transmembrane helix</keyword>
<evidence type="ECO:0000256" key="7">
    <source>
        <dbReference type="ARBA" id="ARBA00023136"/>
    </source>
</evidence>
<evidence type="ECO:0000313" key="13">
    <source>
        <dbReference type="Proteomes" id="UP000215214"/>
    </source>
</evidence>
<dbReference type="InterPro" id="IPR036249">
    <property type="entry name" value="Thioredoxin-like_sf"/>
</dbReference>
<feature type="transmembrane region" description="Helical" evidence="10">
    <location>
        <begin position="229"/>
        <end position="247"/>
    </location>
</feature>
<dbReference type="GO" id="GO:0016020">
    <property type="term" value="C:membrane"/>
    <property type="evidence" value="ECO:0007669"/>
    <property type="project" value="UniProtKB-SubCell"/>
</dbReference>
<dbReference type="InterPro" id="IPR012932">
    <property type="entry name" value="VKOR"/>
</dbReference>
<keyword evidence="3 10" id="KW-0812">Transmembrane</keyword>
<dbReference type="InterPro" id="IPR012336">
    <property type="entry name" value="Thioredoxin-like_fold"/>
</dbReference>
<dbReference type="InterPro" id="IPR017937">
    <property type="entry name" value="Thioredoxin_CS"/>
</dbReference>
<dbReference type="InterPro" id="IPR038354">
    <property type="entry name" value="VKOR_sf"/>
</dbReference>
<dbReference type="SMART" id="SM00756">
    <property type="entry name" value="VKc"/>
    <property type="match status" value="1"/>
</dbReference>
<reference evidence="12 13" key="1">
    <citation type="submission" date="2017-07" db="EMBL/GenBank/DDBJ databases">
        <authorList>
            <person name="Sun Z.S."/>
            <person name="Albrecht U."/>
            <person name="Echele G."/>
            <person name="Lee C.C."/>
        </authorList>
    </citation>
    <scope>NUCLEOTIDE SEQUENCE [LARGE SCALE GENOMIC DNA]</scope>
    <source>
        <strain evidence="13">type strain: KCTC 22618</strain>
    </source>
</reference>